<gene>
    <name evidence="1" type="ORF">NOF55_10410</name>
</gene>
<name>A0AAE3MZV7_9HYPH</name>
<dbReference type="Proteomes" id="UP001208771">
    <property type="component" value="Unassembled WGS sequence"/>
</dbReference>
<dbReference type="AlphaFoldDB" id="A0AAE3MZV7"/>
<sequence>MLMLPVHSKRIAALHFDPDTERLWIAFRDGCIHSVERIDTGKVMHLLSKIPLEKSTYFQTHP</sequence>
<protein>
    <submittedName>
        <fullName evidence="1">KTSC domain-containing protein</fullName>
    </submittedName>
</protein>
<organism evidence="1 2">
    <name type="scientific">Ectorhizobium quercum</name>
    <dbReference type="NCBI Taxonomy" id="2965071"/>
    <lineage>
        <taxon>Bacteria</taxon>
        <taxon>Pseudomonadati</taxon>
        <taxon>Pseudomonadota</taxon>
        <taxon>Alphaproteobacteria</taxon>
        <taxon>Hyphomicrobiales</taxon>
        <taxon>Rhizobiaceae</taxon>
        <taxon>Ectorhizobium</taxon>
    </lineage>
</organism>
<proteinExistence type="predicted"/>
<evidence type="ECO:0000313" key="2">
    <source>
        <dbReference type="Proteomes" id="UP001208771"/>
    </source>
</evidence>
<accession>A0AAE3MZV7</accession>
<evidence type="ECO:0000313" key="1">
    <source>
        <dbReference type="EMBL" id="MCX8997521.1"/>
    </source>
</evidence>
<dbReference type="RefSeq" id="WP_306411308.1">
    <property type="nucleotide sequence ID" value="NZ_JANFPI010000003.1"/>
</dbReference>
<dbReference type="EMBL" id="JANFPI010000003">
    <property type="protein sequence ID" value="MCX8997521.1"/>
    <property type="molecule type" value="Genomic_DNA"/>
</dbReference>
<keyword evidence="2" id="KW-1185">Reference proteome</keyword>
<comment type="caution">
    <text evidence="1">The sequence shown here is derived from an EMBL/GenBank/DDBJ whole genome shotgun (WGS) entry which is preliminary data.</text>
</comment>
<reference evidence="1" key="1">
    <citation type="submission" date="2022-07" db="EMBL/GenBank/DDBJ databases">
        <title>Ectorhizobium quercum gen.nov., sp. nov.</title>
        <authorList>
            <person name="Ma T."/>
            <person name="Li Y."/>
        </authorList>
    </citation>
    <scope>NUCLEOTIDE SEQUENCE</scope>
    <source>
        <strain evidence="1">BDR2-2</strain>
    </source>
</reference>